<dbReference type="InterPro" id="IPR014628">
    <property type="entry name" value="Man6P_isomerase_Firm_short"/>
</dbReference>
<dbReference type="PIRSF" id="PIRSF036894">
    <property type="entry name" value="PMI_Firm_short"/>
    <property type="match status" value="1"/>
</dbReference>
<sequence length="325" mass="36926">MFYPLKFDHKYIEKIWGGRKLENYRNDVPAGKIGESWDISAQTKAMSTVQNGKLAGKSLKELTAMYPQQILGEEVEVEEFPLLLKIIDAQAQLSLQVHPDDSYAAQYDGEAGKTEAWYVIDAEEDAYLIVGTEDCTESEFKKAVQNDEINQYVKKIKVSQGDVFFIKAGLLHAIGSGIILAEIQQSSDTTYRVYDYGRGRELDLAKAMDVIDFKLESQKRKGLKICKDNNNYSYYCLNDKFALDIIEVKKVYKAQGNKKRFYILTAVEGAGKLIFAGQEIDLKITDSILIPAYSEEFRIEGNLKLMKSYVPNLEENRKEILSIVE</sequence>
<feature type="domain" description="Mannose-6-phosphate isomerase cupin" evidence="8">
    <location>
        <begin position="238"/>
        <end position="310"/>
    </location>
</feature>
<gene>
    <name evidence="9" type="ordered locus">Hprae_0475</name>
</gene>
<name>E3DP78_HALPG</name>
<dbReference type="GO" id="GO:0004476">
    <property type="term" value="F:mannose-6-phosphate isomerase activity"/>
    <property type="evidence" value="ECO:0007669"/>
    <property type="project" value="InterPro"/>
</dbReference>
<feature type="binding site" evidence="5">
    <location>
        <position position="98"/>
    </location>
    <ligand>
        <name>Zn(2+)</name>
        <dbReference type="ChEBI" id="CHEBI:29105"/>
    </ligand>
</feature>
<dbReference type="RefSeq" id="WP_014552662.1">
    <property type="nucleotide sequence ID" value="NC_017455.1"/>
</dbReference>
<evidence type="ECO:0000259" key="7">
    <source>
        <dbReference type="Pfam" id="PF20511"/>
    </source>
</evidence>
<reference evidence="10" key="1">
    <citation type="submission" date="2010-10" db="EMBL/GenBank/DDBJ databases">
        <title>The complete genome of Halanaerobium praevalens DSM 2228.</title>
        <authorList>
            <consortium name="US DOE Joint Genome Institute (JGI-PGF)"/>
            <person name="Lucas S."/>
            <person name="Copeland A."/>
            <person name="Lapidus A."/>
            <person name="Glavina del Rio T."/>
            <person name="Dalin E."/>
            <person name="Tice H."/>
            <person name="Bruce D."/>
            <person name="Goodwin L."/>
            <person name="Pitluck S."/>
            <person name="Kyrpides N."/>
            <person name="Mavromatis K."/>
            <person name="Ivanova N."/>
            <person name="Ovchinnikova G."/>
            <person name="Chertkov O."/>
            <person name="Detter J.C."/>
            <person name="Han C."/>
            <person name="Larimer F."/>
            <person name="Land M."/>
            <person name="Hauser L."/>
            <person name="Markowitz V."/>
            <person name="Cheng J.-F."/>
            <person name="Hugenholtz P."/>
            <person name="Woyke T."/>
            <person name="Wu D."/>
            <person name="Tindall B."/>
            <person name="Pomrenke H.G."/>
            <person name="Brambilla E."/>
            <person name="Klenk H.-P."/>
            <person name="Eisen J.A."/>
        </authorList>
    </citation>
    <scope>NUCLEOTIDE SEQUENCE [LARGE SCALE GENOMIC DNA]</scope>
    <source>
        <strain evidence="10">ATCC 33744 / DSM 2228 / GSL</strain>
    </source>
</reference>
<reference evidence="9 10" key="2">
    <citation type="journal article" date="2011" name="Stand. Genomic Sci.">
        <title>Complete genome sequence of the extremely halophilic Halanaerobium praevalens type strain (GSL).</title>
        <authorList>
            <person name="Ivanova N."/>
            <person name="Sikorski J."/>
            <person name="Chertkov O."/>
            <person name="Nolan M."/>
            <person name="Lucas S."/>
            <person name="Hammon N."/>
            <person name="Deshpande S."/>
            <person name="Cheng J.F."/>
            <person name="Tapia R."/>
            <person name="Han C."/>
            <person name="Goodwin L."/>
            <person name="Pitluck S."/>
            <person name="Huntemann M."/>
            <person name="Liolios K."/>
            <person name="Pagani I."/>
            <person name="Mavromatis K."/>
            <person name="Ovchinikova G."/>
            <person name="Pati A."/>
            <person name="Chen A."/>
            <person name="Palaniappan K."/>
            <person name="Land M."/>
            <person name="Hauser L."/>
            <person name="Brambilla E.M."/>
            <person name="Kannan K.P."/>
            <person name="Rohde M."/>
            <person name="Tindall B.J."/>
            <person name="Goker M."/>
            <person name="Detter J.C."/>
            <person name="Woyke T."/>
            <person name="Bristow J."/>
            <person name="Eisen J.A."/>
            <person name="Markowitz V."/>
            <person name="Hugenholtz P."/>
            <person name="Kyrpides N.C."/>
            <person name="Klenk H.P."/>
            <person name="Lapidus A."/>
        </authorList>
    </citation>
    <scope>NUCLEOTIDE SEQUENCE [LARGE SCALE GENOMIC DNA]</scope>
    <source>
        <strain evidence="10">ATCC 33744 / DSM 2228 / GSL</strain>
    </source>
</reference>
<evidence type="ECO:0000256" key="2">
    <source>
        <dbReference type="ARBA" id="ARBA00022833"/>
    </source>
</evidence>
<dbReference type="OrthoDB" id="9808275at2"/>
<organism evidence="9 10">
    <name type="scientific">Halanaerobium praevalens (strain ATCC 33744 / DSM 2228 / GSL)</name>
    <dbReference type="NCBI Taxonomy" id="572479"/>
    <lineage>
        <taxon>Bacteria</taxon>
        <taxon>Bacillati</taxon>
        <taxon>Bacillota</taxon>
        <taxon>Clostridia</taxon>
        <taxon>Halanaerobiales</taxon>
        <taxon>Halanaerobiaceae</taxon>
        <taxon>Halanaerobium</taxon>
    </lineage>
</organism>
<accession>E3DP78</accession>
<protein>
    <recommendedName>
        <fullName evidence="3">Phosphohexomutase</fullName>
    </recommendedName>
    <alternativeName>
        <fullName evidence="4">Phosphomannose isomerase</fullName>
    </alternativeName>
</protein>
<evidence type="ECO:0000259" key="8">
    <source>
        <dbReference type="Pfam" id="PF21621"/>
    </source>
</evidence>
<proteinExistence type="predicted"/>
<dbReference type="GO" id="GO:0005975">
    <property type="term" value="P:carbohydrate metabolic process"/>
    <property type="evidence" value="ECO:0007669"/>
    <property type="project" value="InterPro"/>
</dbReference>
<evidence type="ECO:0000313" key="9">
    <source>
        <dbReference type="EMBL" id="ADO76629.1"/>
    </source>
</evidence>
<dbReference type="Pfam" id="PF21621">
    <property type="entry name" value="MPI_cupin_dom"/>
    <property type="match status" value="1"/>
</dbReference>
<dbReference type="InterPro" id="IPR014710">
    <property type="entry name" value="RmlC-like_jellyroll"/>
</dbReference>
<dbReference type="InterPro" id="IPR051804">
    <property type="entry name" value="Carb_Metab_Reg_Kinase/Isom"/>
</dbReference>
<evidence type="ECO:0000256" key="4">
    <source>
        <dbReference type="ARBA" id="ARBA00030762"/>
    </source>
</evidence>
<dbReference type="InterPro" id="IPR046457">
    <property type="entry name" value="PMI_typeI_cat"/>
</dbReference>
<feature type="domain" description="Phosphomannose isomerase type I catalytic" evidence="7">
    <location>
        <begin position="6"/>
        <end position="109"/>
    </location>
</feature>
<dbReference type="GO" id="GO:0008270">
    <property type="term" value="F:zinc ion binding"/>
    <property type="evidence" value="ECO:0007669"/>
    <property type="project" value="InterPro"/>
</dbReference>
<dbReference type="eggNOG" id="COG1482">
    <property type="taxonomic scope" value="Bacteria"/>
</dbReference>
<dbReference type="Pfam" id="PF20511">
    <property type="entry name" value="PMI_typeI_cat"/>
    <property type="match status" value="1"/>
</dbReference>
<evidence type="ECO:0000256" key="5">
    <source>
        <dbReference type="PIRSR" id="PIRSR036894-1"/>
    </source>
</evidence>
<dbReference type="SUPFAM" id="SSF51182">
    <property type="entry name" value="RmlC-like cupins"/>
    <property type="match status" value="1"/>
</dbReference>
<keyword evidence="9" id="KW-0413">Isomerase</keyword>
<keyword evidence="10" id="KW-1185">Reference proteome</keyword>
<dbReference type="PATRIC" id="fig|572479.3.peg.479"/>
<dbReference type="PANTHER" id="PTHR42742">
    <property type="entry name" value="TRANSCRIPTIONAL REPRESSOR MPRA"/>
    <property type="match status" value="1"/>
</dbReference>
<evidence type="ECO:0000256" key="1">
    <source>
        <dbReference type="ARBA" id="ARBA00022723"/>
    </source>
</evidence>
<dbReference type="STRING" id="572479.Hprae_0475"/>
<keyword evidence="2 5" id="KW-0862">Zinc</keyword>
<dbReference type="HOGENOM" id="CLU_020529_0_1_9"/>
<keyword evidence="1 5" id="KW-0479">Metal-binding</keyword>
<evidence type="ECO:0000313" key="10">
    <source>
        <dbReference type="Proteomes" id="UP000006866"/>
    </source>
</evidence>
<feature type="binding site" evidence="5">
    <location>
        <position position="115"/>
    </location>
    <ligand>
        <name>Zn(2+)</name>
        <dbReference type="ChEBI" id="CHEBI:29105"/>
    </ligand>
</feature>
<feature type="active site" evidence="6">
    <location>
        <position position="192"/>
    </location>
</feature>
<evidence type="ECO:0000256" key="3">
    <source>
        <dbReference type="ARBA" id="ARBA00029741"/>
    </source>
</evidence>
<dbReference type="InterPro" id="IPR049071">
    <property type="entry name" value="MPI_cupin_dom"/>
</dbReference>
<dbReference type="AlphaFoldDB" id="E3DP78"/>
<feature type="binding site" evidence="5">
    <location>
        <position position="172"/>
    </location>
    <ligand>
        <name>Zn(2+)</name>
        <dbReference type="ChEBI" id="CHEBI:29105"/>
    </ligand>
</feature>
<dbReference type="InterPro" id="IPR011051">
    <property type="entry name" value="RmlC_Cupin_sf"/>
</dbReference>
<comment type="cofactor">
    <cofactor evidence="5">
        <name>Zn(2+)</name>
        <dbReference type="ChEBI" id="CHEBI:29105"/>
    </cofactor>
    <text evidence="5">Binds 1 zinc ion per subunit.</text>
</comment>
<dbReference type="CDD" id="cd07010">
    <property type="entry name" value="cupin_PMI_type_I_N_bac"/>
    <property type="match status" value="1"/>
</dbReference>
<dbReference type="Proteomes" id="UP000006866">
    <property type="component" value="Chromosome"/>
</dbReference>
<evidence type="ECO:0000256" key="6">
    <source>
        <dbReference type="PIRSR" id="PIRSR036894-2"/>
    </source>
</evidence>
<dbReference type="Gene3D" id="2.60.120.10">
    <property type="entry name" value="Jelly Rolls"/>
    <property type="match status" value="2"/>
</dbReference>
<dbReference type="EMBL" id="CP002175">
    <property type="protein sequence ID" value="ADO76629.1"/>
    <property type="molecule type" value="Genomic_DNA"/>
</dbReference>
<dbReference type="KEGG" id="hpk:Hprae_0475"/>
<dbReference type="PANTHER" id="PTHR42742:SF3">
    <property type="entry name" value="FRUCTOKINASE"/>
    <property type="match status" value="1"/>
</dbReference>